<comment type="caution">
    <text evidence="1">The sequence shown here is derived from an EMBL/GenBank/DDBJ whole genome shotgun (WGS) entry which is preliminary data.</text>
</comment>
<dbReference type="OrthoDB" id="1263265at2"/>
<sequence length="88" mass="9774">MHIEHHPLVHEFPELRAELHALRQSDPAFARLADEYEVLDQRICGMEDGVEVLADDALNALKHQRGVLKDQVASRLKPAASCCGCCQG</sequence>
<dbReference type="InterPro" id="IPR007420">
    <property type="entry name" value="DUF465"/>
</dbReference>
<dbReference type="AlphaFoldDB" id="A0A0A1YQM6"/>
<dbReference type="EMBL" id="AWSQ01000001">
    <property type="protein sequence ID" value="KFX71601.1"/>
    <property type="molecule type" value="Genomic_DNA"/>
</dbReference>
<organism evidence="1 2">
    <name type="scientific">Pseudomonas taeanensis MS-3</name>
    <dbReference type="NCBI Taxonomy" id="1395571"/>
    <lineage>
        <taxon>Bacteria</taxon>
        <taxon>Pseudomonadati</taxon>
        <taxon>Pseudomonadota</taxon>
        <taxon>Gammaproteobacteria</taxon>
        <taxon>Pseudomonadales</taxon>
        <taxon>Pseudomonadaceae</taxon>
        <taxon>Pseudomonas</taxon>
    </lineage>
</organism>
<evidence type="ECO:0000313" key="2">
    <source>
        <dbReference type="Proteomes" id="UP000030063"/>
    </source>
</evidence>
<dbReference type="InterPro" id="IPR038444">
    <property type="entry name" value="DUF465_sf"/>
</dbReference>
<dbReference type="eggNOG" id="COG2841">
    <property type="taxonomic scope" value="Bacteria"/>
</dbReference>
<name>A0A0A1YQM6_9PSED</name>
<gene>
    <name evidence="1" type="ORF">TMS3_0106670</name>
</gene>
<keyword evidence="2" id="KW-1185">Reference proteome</keyword>
<accession>A0A0A1YQM6</accession>
<dbReference type="Pfam" id="PF04325">
    <property type="entry name" value="DUF465"/>
    <property type="match status" value="1"/>
</dbReference>
<dbReference type="Proteomes" id="UP000030063">
    <property type="component" value="Unassembled WGS sequence"/>
</dbReference>
<evidence type="ECO:0000313" key="1">
    <source>
        <dbReference type="EMBL" id="KFX71601.1"/>
    </source>
</evidence>
<proteinExistence type="predicted"/>
<protein>
    <submittedName>
        <fullName evidence="1">GTP-binding protein</fullName>
    </submittedName>
</protein>
<dbReference type="STRING" id="1395571.TMS3_0106670"/>
<dbReference type="Gene3D" id="6.10.280.50">
    <property type="match status" value="1"/>
</dbReference>
<dbReference type="RefSeq" id="WP_025164447.1">
    <property type="nucleotide sequence ID" value="NZ_AWSQ01000001.1"/>
</dbReference>
<reference evidence="1 2" key="1">
    <citation type="journal article" date="2014" name="Genome Announc.">
        <title>Draft Genome Sequence of Petroleum Oil-Degrading Marine Bacterium Pseudomonas taeanensis Strain MS-3, Isolated from a Crude Oil-Contaminated Seashore.</title>
        <authorList>
            <person name="Lee S.Y."/>
            <person name="Kim S.H."/>
            <person name="Lee D.G."/>
            <person name="Shin S."/>
            <person name="Yun S.H."/>
            <person name="Choi C.W."/>
            <person name="Chung Y.H."/>
            <person name="Choi J.S."/>
            <person name="Kahng H.Y."/>
            <person name="Kim S.I."/>
        </authorList>
    </citation>
    <scope>NUCLEOTIDE SEQUENCE [LARGE SCALE GENOMIC DNA]</scope>
    <source>
        <strain evidence="1 2">MS-3</strain>
    </source>
</reference>